<organism evidence="1 2">
    <name type="scientific">Ilyodon furcidens</name>
    <name type="common">goldbreast splitfin</name>
    <dbReference type="NCBI Taxonomy" id="33524"/>
    <lineage>
        <taxon>Eukaryota</taxon>
        <taxon>Metazoa</taxon>
        <taxon>Chordata</taxon>
        <taxon>Craniata</taxon>
        <taxon>Vertebrata</taxon>
        <taxon>Euteleostomi</taxon>
        <taxon>Actinopterygii</taxon>
        <taxon>Neopterygii</taxon>
        <taxon>Teleostei</taxon>
        <taxon>Neoteleostei</taxon>
        <taxon>Acanthomorphata</taxon>
        <taxon>Ovalentaria</taxon>
        <taxon>Atherinomorphae</taxon>
        <taxon>Cyprinodontiformes</taxon>
        <taxon>Goodeidae</taxon>
        <taxon>Ilyodon</taxon>
    </lineage>
</organism>
<protein>
    <submittedName>
        <fullName evidence="1">Uncharacterized protein</fullName>
    </submittedName>
</protein>
<name>A0ABV0TU69_9TELE</name>
<gene>
    <name evidence="1" type="ORF">ILYODFUR_006549</name>
</gene>
<accession>A0ABV0TU69</accession>
<dbReference type="Proteomes" id="UP001482620">
    <property type="component" value="Unassembled WGS sequence"/>
</dbReference>
<keyword evidence="2" id="KW-1185">Reference proteome</keyword>
<reference evidence="1 2" key="1">
    <citation type="submission" date="2021-06" db="EMBL/GenBank/DDBJ databases">
        <authorList>
            <person name="Palmer J.M."/>
        </authorList>
    </citation>
    <scope>NUCLEOTIDE SEQUENCE [LARGE SCALE GENOMIC DNA]</scope>
    <source>
        <strain evidence="2">if_2019</strain>
        <tissue evidence="1">Muscle</tissue>
    </source>
</reference>
<dbReference type="EMBL" id="JAHRIQ010046745">
    <property type="protein sequence ID" value="MEQ2235857.1"/>
    <property type="molecule type" value="Genomic_DNA"/>
</dbReference>
<evidence type="ECO:0000313" key="1">
    <source>
        <dbReference type="EMBL" id="MEQ2235857.1"/>
    </source>
</evidence>
<evidence type="ECO:0000313" key="2">
    <source>
        <dbReference type="Proteomes" id="UP001482620"/>
    </source>
</evidence>
<proteinExistence type="predicted"/>
<sequence length="163" mass="18643">MELVLTVLGQNKLENPTFKHRKAVWTARTGPAQRVQLHGCCCSLVSCLTVTRQQEVPPPQLQPSQWDLNQYRTRTMTEQPFQIPELNSQVWSLSRSSGPEMMQEHEAAELILGTSGAENKVQIHHQTSEHQQLQRRTKLKSEQNKRVLLQDVPPHIRTSCSSE</sequence>
<comment type="caution">
    <text evidence="1">The sequence shown here is derived from an EMBL/GenBank/DDBJ whole genome shotgun (WGS) entry which is preliminary data.</text>
</comment>